<protein>
    <recommendedName>
        <fullName evidence="4">Type VII secretion system (Wss) protein YukD</fullName>
    </recommendedName>
</protein>
<accession>A0ABX0G2Y8</accession>
<dbReference type="RefSeq" id="WP_166401363.1">
    <property type="nucleotide sequence ID" value="NZ_JAANHS010000001.1"/>
</dbReference>
<organism evidence="2 3">
    <name type="scientific">Rhodobacter calidifons</name>
    <dbReference type="NCBI Taxonomy" id="2715277"/>
    <lineage>
        <taxon>Bacteria</taxon>
        <taxon>Pseudomonadati</taxon>
        <taxon>Pseudomonadota</taxon>
        <taxon>Alphaproteobacteria</taxon>
        <taxon>Rhodobacterales</taxon>
        <taxon>Rhodobacter group</taxon>
        <taxon>Rhodobacter</taxon>
    </lineage>
</organism>
<proteinExistence type="predicted"/>
<evidence type="ECO:0000313" key="2">
    <source>
        <dbReference type="EMBL" id="NHB75313.1"/>
    </source>
</evidence>
<reference evidence="2 3" key="1">
    <citation type="journal article" date="2022" name="Microorganisms">
        <title>Genome Sequence and Characterization of a Xanthorhodopsin-Containing, Aerobic Anoxygenic Phototrophic Rhodobacter Species, Isolated from Mesophilic Conditions at Yellowstone National Park.</title>
        <authorList>
            <person name="Kyndt J.A."/>
            <person name="Robertson S."/>
            <person name="Shoffstall I.B."/>
            <person name="Ramaley R.F."/>
            <person name="Meyer T.E."/>
        </authorList>
    </citation>
    <scope>NUCLEOTIDE SEQUENCE [LARGE SCALE GENOMIC DNA]</scope>
    <source>
        <strain evidence="2 3">M37P</strain>
    </source>
</reference>
<dbReference type="EMBL" id="JAANHS010000001">
    <property type="protein sequence ID" value="NHB75313.1"/>
    <property type="molecule type" value="Genomic_DNA"/>
</dbReference>
<dbReference type="Proteomes" id="UP001515660">
    <property type="component" value="Unassembled WGS sequence"/>
</dbReference>
<evidence type="ECO:0000256" key="1">
    <source>
        <dbReference type="SAM" id="Phobius"/>
    </source>
</evidence>
<name>A0ABX0G2Y8_9RHOB</name>
<keyword evidence="1" id="KW-0472">Membrane</keyword>
<evidence type="ECO:0000313" key="3">
    <source>
        <dbReference type="Proteomes" id="UP001515660"/>
    </source>
</evidence>
<keyword evidence="1" id="KW-0812">Transmembrane</keyword>
<comment type="caution">
    <text evidence="2">The sequence shown here is derived from an EMBL/GenBank/DDBJ whole genome shotgun (WGS) entry which is preliminary data.</text>
</comment>
<sequence length="175" mass="18542">MTTLTVPAQDRLGVRVFQAALSADEMQRDKARLLPVLLGDPDIDPAHVELFDVADLSDLGLAGYLAEGLGIPEAALQADRPRLDALKGPVVILLSRALHGREVTLSLDPRLTLVGTYREDRPPVHFEPLPTAAATGVLAPSPQPAPPAQRPTAAFVLMALALVLMAVVALWLALG</sequence>
<keyword evidence="1" id="KW-1133">Transmembrane helix</keyword>
<feature type="transmembrane region" description="Helical" evidence="1">
    <location>
        <begin position="153"/>
        <end position="174"/>
    </location>
</feature>
<gene>
    <name evidence="2" type="ORF">G8O29_00980</name>
</gene>
<keyword evidence="3" id="KW-1185">Reference proteome</keyword>
<evidence type="ECO:0008006" key="4">
    <source>
        <dbReference type="Google" id="ProtNLM"/>
    </source>
</evidence>